<organism evidence="2 3">
    <name type="scientific">Psilocybe cyanescens</name>
    <dbReference type="NCBI Taxonomy" id="93625"/>
    <lineage>
        <taxon>Eukaryota</taxon>
        <taxon>Fungi</taxon>
        <taxon>Dikarya</taxon>
        <taxon>Basidiomycota</taxon>
        <taxon>Agaricomycotina</taxon>
        <taxon>Agaricomycetes</taxon>
        <taxon>Agaricomycetidae</taxon>
        <taxon>Agaricales</taxon>
        <taxon>Agaricineae</taxon>
        <taxon>Strophariaceae</taxon>
        <taxon>Psilocybe</taxon>
    </lineage>
</organism>
<comment type="caution">
    <text evidence="2">The sequence shown here is derived from an EMBL/GenBank/DDBJ whole genome shotgun (WGS) entry which is preliminary data.</text>
</comment>
<protein>
    <submittedName>
        <fullName evidence="2">Uncharacterized protein</fullName>
    </submittedName>
</protein>
<keyword evidence="1" id="KW-0812">Transmembrane</keyword>
<accession>A0A409XIL7</accession>
<dbReference type="EMBL" id="NHYD01001597">
    <property type="protein sequence ID" value="PPQ90599.1"/>
    <property type="molecule type" value="Genomic_DNA"/>
</dbReference>
<sequence>MYYTNHWFRNFVEDTGKGVFVDADFHPKRWYLFNMGDVFYSYFWAIVMLPLFLGKSSYSEELIAYARQAKITHHNDYLNCISSFLEPKRRSAQAAVKAYLRRVDGGRT</sequence>
<dbReference type="AlphaFoldDB" id="A0A409XIL7"/>
<evidence type="ECO:0000313" key="3">
    <source>
        <dbReference type="Proteomes" id="UP000283269"/>
    </source>
</evidence>
<dbReference type="Proteomes" id="UP000283269">
    <property type="component" value="Unassembled WGS sequence"/>
</dbReference>
<feature type="transmembrane region" description="Helical" evidence="1">
    <location>
        <begin position="30"/>
        <end position="53"/>
    </location>
</feature>
<gene>
    <name evidence="2" type="ORF">CVT25_006171</name>
</gene>
<dbReference type="InParanoid" id="A0A409XIL7"/>
<keyword evidence="1" id="KW-1133">Transmembrane helix</keyword>
<name>A0A409XIL7_PSICY</name>
<evidence type="ECO:0000313" key="2">
    <source>
        <dbReference type="EMBL" id="PPQ90599.1"/>
    </source>
</evidence>
<keyword evidence="3" id="KW-1185">Reference proteome</keyword>
<proteinExistence type="predicted"/>
<reference evidence="2 3" key="1">
    <citation type="journal article" date="2018" name="Evol. Lett.">
        <title>Horizontal gene cluster transfer increased hallucinogenic mushroom diversity.</title>
        <authorList>
            <person name="Reynolds H.T."/>
            <person name="Vijayakumar V."/>
            <person name="Gluck-Thaler E."/>
            <person name="Korotkin H.B."/>
            <person name="Matheny P.B."/>
            <person name="Slot J.C."/>
        </authorList>
    </citation>
    <scope>NUCLEOTIDE SEQUENCE [LARGE SCALE GENOMIC DNA]</scope>
    <source>
        <strain evidence="2 3">2631</strain>
    </source>
</reference>
<evidence type="ECO:0000256" key="1">
    <source>
        <dbReference type="SAM" id="Phobius"/>
    </source>
</evidence>
<keyword evidence="1" id="KW-0472">Membrane</keyword>